<dbReference type="PANTHER" id="PTHR43441:SF2">
    <property type="entry name" value="FAMILY ACETYLTRANSFERASE, PUTATIVE (AFU_ORTHOLOGUE AFUA_7G00850)-RELATED"/>
    <property type="match status" value="1"/>
</dbReference>
<evidence type="ECO:0000313" key="2">
    <source>
        <dbReference type="EMBL" id="GAH51287.1"/>
    </source>
</evidence>
<dbReference type="InterPro" id="IPR000182">
    <property type="entry name" value="GNAT_dom"/>
</dbReference>
<dbReference type="GO" id="GO:0005737">
    <property type="term" value="C:cytoplasm"/>
    <property type="evidence" value="ECO:0007669"/>
    <property type="project" value="TreeGrafter"/>
</dbReference>
<dbReference type="PANTHER" id="PTHR43441">
    <property type="entry name" value="RIBOSOMAL-PROTEIN-SERINE ACETYLTRANSFERASE"/>
    <property type="match status" value="1"/>
</dbReference>
<evidence type="ECO:0000259" key="1">
    <source>
        <dbReference type="PROSITE" id="PS51186"/>
    </source>
</evidence>
<name>X1G209_9ZZZZ</name>
<feature type="non-terminal residue" evidence="2">
    <location>
        <position position="1"/>
    </location>
</feature>
<organism evidence="2">
    <name type="scientific">marine sediment metagenome</name>
    <dbReference type="NCBI Taxonomy" id="412755"/>
    <lineage>
        <taxon>unclassified sequences</taxon>
        <taxon>metagenomes</taxon>
        <taxon>ecological metagenomes</taxon>
    </lineage>
</organism>
<comment type="caution">
    <text evidence="2">The sequence shown here is derived from an EMBL/GenBank/DDBJ whole genome shotgun (WGS) entry which is preliminary data.</text>
</comment>
<dbReference type="SUPFAM" id="SSF55729">
    <property type="entry name" value="Acyl-CoA N-acyltransferases (Nat)"/>
    <property type="match status" value="1"/>
</dbReference>
<dbReference type="GO" id="GO:1990189">
    <property type="term" value="F:protein N-terminal-serine acetyltransferase activity"/>
    <property type="evidence" value="ECO:0007669"/>
    <property type="project" value="TreeGrafter"/>
</dbReference>
<dbReference type="GO" id="GO:0008999">
    <property type="term" value="F:protein-N-terminal-alanine acetyltransferase activity"/>
    <property type="evidence" value="ECO:0007669"/>
    <property type="project" value="TreeGrafter"/>
</dbReference>
<dbReference type="InterPro" id="IPR016181">
    <property type="entry name" value="Acyl_CoA_acyltransferase"/>
</dbReference>
<dbReference type="PROSITE" id="PS51186">
    <property type="entry name" value="GNAT"/>
    <property type="match status" value="1"/>
</dbReference>
<dbReference type="AlphaFoldDB" id="X1G209"/>
<dbReference type="Gene3D" id="3.40.630.30">
    <property type="match status" value="1"/>
</dbReference>
<protein>
    <recommendedName>
        <fullName evidence="1">N-acetyltransferase domain-containing protein</fullName>
    </recommendedName>
</protein>
<dbReference type="InterPro" id="IPR051908">
    <property type="entry name" value="Ribosomal_N-acetyltransferase"/>
</dbReference>
<dbReference type="EMBL" id="BARU01018000">
    <property type="protein sequence ID" value="GAH51287.1"/>
    <property type="molecule type" value="Genomic_DNA"/>
</dbReference>
<feature type="domain" description="N-acetyltransferase" evidence="1">
    <location>
        <begin position="1"/>
        <end position="68"/>
    </location>
</feature>
<sequence length="89" mass="10147">TTEERGKGYGTEAATIMVDYLFLSKNIIRIQAGIRPDNIASQKVLEKVGFKKEGILRKCFFSRGKLRDTAIFSILREEWKEPKIIAKGK</sequence>
<accession>X1G209</accession>
<gene>
    <name evidence="2" type="ORF">S03H2_29794</name>
</gene>
<reference evidence="2" key="1">
    <citation type="journal article" date="2014" name="Front. Microbiol.">
        <title>High frequency of phylogenetically diverse reductive dehalogenase-homologous genes in deep subseafloor sedimentary metagenomes.</title>
        <authorList>
            <person name="Kawai M."/>
            <person name="Futagami T."/>
            <person name="Toyoda A."/>
            <person name="Takaki Y."/>
            <person name="Nishi S."/>
            <person name="Hori S."/>
            <person name="Arai W."/>
            <person name="Tsubouchi T."/>
            <person name="Morono Y."/>
            <person name="Uchiyama I."/>
            <person name="Ito T."/>
            <person name="Fujiyama A."/>
            <person name="Inagaki F."/>
            <person name="Takami H."/>
        </authorList>
    </citation>
    <scope>NUCLEOTIDE SEQUENCE</scope>
    <source>
        <strain evidence="2">Expedition CK06-06</strain>
    </source>
</reference>
<dbReference type="Pfam" id="PF13302">
    <property type="entry name" value="Acetyltransf_3"/>
    <property type="match status" value="1"/>
</dbReference>
<proteinExistence type="predicted"/>